<proteinExistence type="predicted"/>
<evidence type="ECO:0000313" key="2">
    <source>
        <dbReference type="Proteomes" id="UP000284706"/>
    </source>
</evidence>
<dbReference type="InParanoid" id="A0A409X527"/>
<dbReference type="AlphaFoldDB" id="A0A409X527"/>
<reference evidence="1 2" key="1">
    <citation type="journal article" date="2018" name="Evol. Lett.">
        <title>Horizontal gene cluster transfer increased hallucinogenic mushroom diversity.</title>
        <authorList>
            <person name="Reynolds H.T."/>
            <person name="Vijayakumar V."/>
            <person name="Gluck-Thaler E."/>
            <person name="Korotkin H.B."/>
            <person name="Matheny P.B."/>
            <person name="Slot J.C."/>
        </authorList>
    </citation>
    <scope>NUCLEOTIDE SEQUENCE [LARGE SCALE GENOMIC DNA]</scope>
    <source>
        <strain evidence="1 2">SRW20</strain>
    </source>
</reference>
<accession>A0A409X527</accession>
<gene>
    <name evidence="1" type="ORF">CVT26_001090</name>
</gene>
<name>A0A409X527_9AGAR</name>
<evidence type="ECO:0000313" key="1">
    <source>
        <dbReference type="EMBL" id="PPQ85869.1"/>
    </source>
</evidence>
<organism evidence="1 2">
    <name type="scientific">Gymnopilus dilepis</name>
    <dbReference type="NCBI Taxonomy" id="231916"/>
    <lineage>
        <taxon>Eukaryota</taxon>
        <taxon>Fungi</taxon>
        <taxon>Dikarya</taxon>
        <taxon>Basidiomycota</taxon>
        <taxon>Agaricomycotina</taxon>
        <taxon>Agaricomycetes</taxon>
        <taxon>Agaricomycetidae</taxon>
        <taxon>Agaricales</taxon>
        <taxon>Agaricineae</taxon>
        <taxon>Hymenogastraceae</taxon>
        <taxon>Gymnopilus</taxon>
    </lineage>
</organism>
<protein>
    <submittedName>
        <fullName evidence="1">Uncharacterized protein</fullName>
    </submittedName>
</protein>
<keyword evidence="2" id="KW-1185">Reference proteome</keyword>
<comment type="caution">
    <text evidence="1">The sequence shown here is derived from an EMBL/GenBank/DDBJ whole genome shotgun (WGS) entry which is preliminary data.</text>
</comment>
<sequence length="68" mass="7440">MINASIVCMESILSTEKKLLAVLVDVYESDGGMDIMDTNRPGSVSSNVATLYVPHVWEEKPSVPFIPN</sequence>
<dbReference type="Proteomes" id="UP000284706">
    <property type="component" value="Unassembled WGS sequence"/>
</dbReference>
<dbReference type="EMBL" id="NHYE01004197">
    <property type="protein sequence ID" value="PPQ85869.1"/>
    <property type="molecule type" value="Genomic_DNA"/>
</dbReference>